<evidence type="ECO:0000313" key="4">
    <source>
        <dbReference type="EnsemblPlants" id="KRG99176"/>
    </source>
</evidence>
<dbReference type="PANTHER" id="PTHR48435:SF1">
    <property type="entry name" value="POLYPROTEIN"/>
    <property type="match status" value="1"/>
</dbReference>
<evidence type="ECO:0000313" key="5">
    <source>
        <dbReference type="Proteomes" id="UP000008827"/>
    </source>
</evidence>
<dbReference type="InterPro" id="IPR036875">
    <property type="entry name" value="Znf_CCHC_sf"/>
</dbReference>
<dbReference type="Proteomes" id="UP000008827">
    <property type="component" value="Chromosome 18"/>
</dbReference>
<dbReference type="SUPFAM" id="SSF57756">
    <property type="entry name" value="Retrovirus zinc finger-like domains"/>
    <property type="match status" value="1"/>
</dbReference>
<dbReference type="EMBL" id="CM000851">
    <property type="protein sequence ID" value="KRG99176.1"/>
    <property type="molecule type" value="Genomic_DNA"/>
</dbReference>
<dbReference type="GO" id="GO:0008270">
    <property type="term" value="F:zinc ion binding"/>
    <property type="evidence" value="ECO:0007669"/>
    <property type="project" value="InterPro"/>
</dbReference>
<evidence type="ECO:0000313" key="3">
    <source>
        <dbReference type="EMBL" id="KRG99176.1"/>
    </source>
</evidence>
<feature type="compositionally biased region" description="Basic and acidic residues" evidence="1">
    <location>
        <begin position="58"/>
        <end position="76"/>
    </location>
</feature>
<dbReference type="EnsemblPlants" id="KRG99176">
    <property type="protein sequence ID" value="KRG99176"/>
    <property type="gene ID" value="GLYMA_18G126600"/>
</dbReference>
<dbReference type="SUPFAM" id="SSF56672">
    <property type="entry name" value="DNA/RNA polymerases"/>
    <property type="match status" value="1"/>
</dbReference>
<accession>K7MRP3</accession>
<dbReference type="PaxDb" id="3847-GLYMA18G16376.1"/>
<dbReference type="Gene3D" id="3.30.70.270">
    <property type="match status" value="1"/>
</dbReference>
<feature type="region of interest" description="Disordered" evidence="1">
    <location>
        <begin position="35"/>
        <end position="78"/>
    </location>
</feature>
<dbReference type="InParanoid" id="K7MRP3"/>
<dbReference type="InterPro" id="IPR043502">
    <property type="entry name" value="DNA/RNA_pol_sf"/>
</dbReference>
<gene>
    <name evidence="3" type="ORF">GLYMA_18G126600</name>
</gene>
<dbReference type="Pfam" id="PF00078">
    <property type="entry name" value="RVT_1"/>
    <property type="match status" value="1"/>
</dbReference>
<reference evidence="3" key="3">
    <citation type="submission" date="2018-07" db="EMBL/GenBank/DDBJ databases">
        <title>WGS assembly of Glycine max.</title>
        <authorList>
            <person name="Schmutz J."/>
            <person name="Cannon S."/>
            <person name="Schlueter J."/>
            <person name="Ma J."/>
            <person name="Mitros T."/>
            <person name="Nelson W."/>
            <person name="Hyten D."/>
            <person name="Song Q."/>
            <person name="Thelen J."/>
            <person name="Cheng J."/>
            <person name="Xu D."/>
            <person name="Hellsten U."/>
            <person name="May G."/>
            <person name="Yu Y."/>
            <person name="Sakurai T."/>
            <person name="Umezawa T."/>
            <person name="Bhattacharyya M."/>
            <person name="Sandhu D."/>
            <person name="Valliyodan B."/>
            <person name="Lindquist E."/>
            <person name="Peto M."/>
            <person name="Grant D."/>
            <person name="Shu S."/>
            <person name="Goodstein D."/>
            <person name="Barry K."/>
            <person name="Futrell-Griggs M."/>
            <person name="Abernathy B."/>
            <person name="Du J."/>
            <person name="Tian Z."/>
            <person name="Zhu L."/>
            <person name="Gill N."/>
            <person name="Joshi T."/>
            <person name="Libault M."/>
            <person name="Sethuraman A."/>
            <person name="Zhang X."/>
            <person name="Shinozaki K."/>
            <person name="Nguyen H."/>
            <person name="Wing R."/>
            <person name="Cregan P."/>
            <person name="Specht J."/>
            <person name="Grimwood J."/>
            <person name="Rokhsar D."/>
            <person name="Stacey G."/>
            <person name="Shoemaker R."/>
            <person name="Jackson S."/>
        </authorList>
    </citation>
    <scope>NUCLEOTIDE SEQUENCE</scope>
    <source>
        <tissue evidence="3">Callus</tissue>
    </source>
</reference>
<sequence length="653" mass="75632">MAEILGWNHPSLKIPKAPIPCMMFSSTSYDQEFPSFDRKTDPVTKVSTKPHIIPTESDEFKEQYEESSTEAEKSYSDEEEEVGYIDISNILMARSTEEPFYDSPVEEEPLISRIVLGTLHQEFIGEGKIIERKIKQEFFEMRCCSLKIKDLDRHFKRMNQRFYLLNGLNDPSLKNTYVASLPEEIQPELNKMVATAQMVFSTMSMGQIHQFPLEVVEKLCRQHQYFYDIMNKKVKYSKACKKPYLEIKCKEKACHYSPNKKKILLGDTKGKRRPLNFFRKSRRKGKSRGQRCFICNQIGNFAKNCPKKSEKAIRLISHLQIDEETKFALNQTDSSNEESSTSPIPVFSIQEKQSIRPAIPQPCVEIQVLEKKFENPIKVIAFIDTGAQRMMTDLDILPEEYWKKEVAYFVATDGKIFRTDLVTHAPIGIKFFPDCIIWTKVIGSKLSDRAPPEVGEFKQKISSLCADNHENFKHPYPLWKNKEYFVDLLFRLNEDINPTKATHPGMSPSDLPAARQECQDLLRQGLIESTQSNWASQSFCVEKRAEKLRGKKSTLSLFEKTMTMIFEPILENTLVYIDDIFLFSKDIVSHKNLLNQFFEIANQHGIMLSEKKIQLTQSQIDFLGMHFSKGTYQPLPHIAQELLNFPDEFFTVK</sequence>
<organism evidence="4">
    <name type="scientific">Glycine max</name>
    <name type="common">Soybean</name>
    <name type="synonym">Glycine hispida</name>
    <dbReference type="NCBI Taxonomy" id="3847"/>
    <lineage>
        <taxon>Eukaryota</taxon>
        <taxon>Viridiplantae</taxon>
        <taxon>Streptophyta</taxon>
        <taxon>Embryophyta</taxon>
        <taxon>Tracheophyta</taxon>
        <taxon>Spermatophyta</taxon>
        <taxon>Magnoliopsida</taxon>
        <taxon>eudicotyledons</taxon>
        <taxon>Gunneridae</taxon>
        <taxon>Pentapetalae</taxon>
        <taxon>rosids</taxon>
        <taxon>fabids</taxon>
        <taxon>Fabales</taxon>
        <taxon>Fabaceae</taxon>
        <taxon>Papilionoideae</taxon>
        <taxon>50 kb inversion clade</taxon>
        <taxon>NPAAA clade</taxon>
        <taxon>indigoferoid/millettioid clade</taxon>
        <taxon>Phaseoleae</taxon>
        <taxon>Glycine</taxon>
        <taxon>Glycine subgen. Soja</taxon>
    </lineage>
</organism>
<reference evidence="3 4" key="1">
    <citation type="journal article" date="2010" name="Nature">
        <title>Genome sequence of the palaeopolyploid soybean.</title>
        <authorList>
            <person name="Schmutz J."/>
            <person name="Cannon S.B."/>
            <person name="Schlueter J."/>
            <person name="Ma J."/>
            <person name="Mitros T."/>
            <person name="Nelson W."/>
            <person name="Hyten D.L."/>
            <person name="Song Q."/>
            <person name="Thelen J.J."/>
            <person name="Cheng J."/>
            <person name="Xu D."/>
            <person name="Hellsten U."/>
            <person name="May G.D."/>
            <person name="Yu Y."/>
            <person name="Sakurai T."/>
            <person name="Umezawa T."/>
            <person name="Bhattacharyya M.K."/>
            <person name="Sandhu D."/>
            <person name="Valliyodan B."/>
            <person name="Lindquist E."/>
            <person name="Peto M."/>
            <person name="Grant D."/>
            <person name="Shu S."/>
            <person name="Goodstein D."/>
            <person name="Barry K."/>
            <person name="Futrell-Griggs M."/>
            <person name="Abernathy B."/>
            <person name="Du J."/>
            <person name="Tian Z."/>
            <person name="Zhu L."/>
            <person name="Gill N."/>
            <person name="Joshi T."/>
            <person name="Libault M."/>
            <person name="Sethuraman A."/>
            <person name="Zhang X.-C."/>
            <person name="Shinozaki K."/>
            <person name="Nguyen H.T."/>
            <person name="Wing R.A."/>
            <person name="Cregan P."/>
            <person name="Specht J."/>
            <person name="Grimwood J."/>
            <person name="Rokhsar D."/>
            <person name="Stacey G."/>
            <person name="Shoemaker R.C."/>
            <person name="Jackson S.A."/>
        </authorList>
    </citation>
    <scope>NUCLEOTIDE SEQUENCE [LARGE SCALE GENOMIC DNA]</scope>
    <source>
        <strain evidence="4">cv. Williams 82</strain>
        <tissue evidence="3">Callus</tissue>
    </source>
</reference>
<dbReference type="Gene3D" id="3.10.10.10">
    <property type="entry name" value="HIV Type 1 Reverse Transcriptase, subunit A, domain 1"/>
    <property type="match status" value="1"/>
</dbReference>
<feature type="domain" description="Reverse transcriptase" evidence="2">
    <location>
        <begin position="554"/>
        <end position="627"/>
    </location>
</feature>
<dbReference type="eggNOG" id="ENOG502SPU8">
    <property type="taxonomic scope" value="Eukaryota"/>
</dbReference>
<dbReference type="OMA" id="CADNHEN"/>
<reference evidence="4" key="2">
    <citation type="submission" date="2018-02" db="UniProtKB">
        <authorList>
            <consortium name="EnsemblPlants"/>
        </authorList>
    </citation>
    <scope>IDENTIFICATION</scope>
    <source>
        <strain evidence="4">Williams 82</strain>
    </source>
</reference>
<dbReference type="AlphaFoldDB" id="K7MRP3"/>
<dbReference type="Gramene" id="KRG99176">
    <property type="protein sequence ID" value="KRG99176"/>
    <property type="gene ID" value="GLYMA_18G126600"/>
</dbReference>
<keyword evidence="5" id="KW-1185">Reference proteome</keyword>
<proteinExistence type="predicted"/>
<protein>
    <recommendedName>
        <fullName evidence="2">Reverse transcriptase domain-containing protein</fullName>
    </recommendedName>
</protein>
<dbReference type="InterPro" id="IPR043128">
    <property type="entry name" value="Rev_trsase/Diguanyl_cyclase"/>
</dbReference>
<dbReference type="InterPro" id="IPR000477">
    <property type="entry name" value="RT_dom"/>
</dbReference>
<evidence type="ECO:0000256" key="1">
    <source>
        <dbReference type="SAM" id="MobiDB-lite"/>
    </source>
</evidence>
<dbReference type="PANTHER" id="PTHR48435">
    <property type="entry name" value="POLYPROTEIN"/>
    <property type="match status" value="1"/>
</dbReference>
<evidence type="ECO:0000259" key="2">
    <source>
        <dbReference type="Pfam" id="PF00078"/>
    </source>
</evidence>
<dbReference type="HOGENOM" id="CLU_420051_0_0_1"/>
<name>K7MRP3_SOYBN</name>
<dbReference type="GO" id="GO:0003676">
    <property type="term" value="F:nucleic acid binding"/>
    <property type="evidence" value="ECO:0007669"/>
    <property type="project" value="InterPro"/>
</dbReference>
<dbReference type="InterPro" id="IPR053098">
    <property type="entry name" value="Petuviruses_polyprotein"/>
</dbReference>